<dbReference type="InterPro" id="IPR049449">
    <property type="entry name" value="TesB_ACOT8-like_N"/>
</dbReference>
<dbReference type="GO" id="GO:0009062">
    <property type="term" value="P:fatty acid catabolic process"/>
    <property type="evidence" value="ECO:0007669"/>
    <property type="project" value="TreeGrafter"/>
</dbReference>
<dbReference type="PANTHER" id="PTHR11066">
    <property type="entry name" value="ACYL-COA THIOESTERASE"/>
    <property type="match status" value="1"/>
</dbReference>
<evidence type="ECO:0000256" key="2">
    <source>
        <dbReference type="ARBA" id="ARBA00022801"/>
    </source>
</evidence>
<comment type="caution">
    <text evidence="5">The sequence shown here is derived from an EMBL/GenBank/DDBJ whole genome shotgun (WGS) entry which is preliminary data.</text>
</comment>
<protein>
    <submittedName>
        <fullName evidence="5">Acyl-CoA thioesterase-2</fullName>
    </submittedName>
</protein>
<feature type="domain" description="Acyl-CoA thioesterase-like N-terminal HotDog" evidence="3">
    <location>
        <begin position="50"/>
        <end position="125"/>
    </location>
</feature>
<dbReference type="PANTHER" id="PTHR11066:SF34">
    <property type="entry name" value="ACYL-COENZYME A THIOESTERASE 8"/>
    <property type="match status" value="1"/>
</dbReference>
<reference evidence="5 6" key="1">
    <citation type="submission" date="2019-07" db="EMBL/GenBank/DDBJ databases">
        <title>Genome sequencing of lignin-degrading bacterial isolates.</title>
        <authorList>
            <person name="Gladden J."/>
        </authorList>
    </citation>
    <scope>NUCLEOTIDE SEQUENCE [LARGE SCALE GENOMIC DNA]</scope>
    <source>
        <strain evidence="5 6">J45</strain>
    </source>
</reference>
<dbReference type="Proteomes" id="UP000317573">
    <property type="component" value="Unassembled WGS sequence"/>
</dbReference>
<dbReference type="Gene3D" id="2.40.160.210">
    <property type="entry name" value="Acyl-CoA thioesterase, double hotdog domain"/>
    <property type="match status" value="1"/>
</dbReference>
<organism evidence="5 6">
    <name type="scientific">Rhodococcus rhodochrous J45</name>
    <dbReference type="NCBI Taxonomy" id="935266"/>
    <lineage>
        <taxon>Bacteria</taxon>
        <taxon>Bacillati</taxon>
        <taxon>Actinomycetota</taxon>
        <taxon>Actinomycetes</taxon>
        <taxon>Mycobacteriales</taxon>
        <taxon>Nocardiaceae</taxon>
        <taxon>Rhodococcus</taxon>
    </lineage>
</organism>
<keyword evidence="2" id="KW-0378">Hydrolase</keyword>
<evidence type="ECO:0000259" key="3">
    <source>
        <dbReference type="Pfam" id="PF13622"/>
    </source>
</evidence>
<evidence type="ECO:0000256" key="1">
    <source>
        <dbReference type="ARBA" id="ARBA00006538"/>
    </source>
</evidence>
<gene>
    <name evidence="5" type="ORF">L618_001600000480</name>
</gene>
<dbReference type="EMBL" id="VLJT01000013">
    <property type="protein sequence ID" value="TWH18004.1"/>
    <property type="molecule type" value="Genomic_DNA"/>
</dbReference>
<evidence type="ECO:0000259" key="4">
    <source>
        <dbReference type="Pfam" id="PF20789"/>
    </source>
</evidence>
<dbReference type="InterPro" id="IPR042171">
    <property type="entry name" value="Acyl-CoA_hotdog"/>
</dbReference>
<dbReference type="AlphaFoldDB" id="A0A562E8G4"/>
<dbReference type="SUPFAM" id="SSF54637">
    <property type="entry name" value="Thioesterase/thiol ester dehydrase-isomerase"/>
    <property type="match status" value="2"/>
</dbReference>
<dbReference type="Pfam" id="PF20789">
    <property type="entry name" value="4HBT_3C"/>
    <property type="match status" value="1"/>
</dbReference>
<dbReference type="InterPro" id="IPR029069">
    <property type="entry name" value="HotDog_dom_sf"/>
</dbReference>
<name>A0A562E8G4_RHORH</name>
<accession>A0A562E8G4</accession>
<sequence length="281" mass="30570">MLQAEGQSMTDVDTGTPDAGDLTTLNDILRIEQLDGDLFRALPVHHDGRPLFGGQIAAQCLLACGATVPEGRHPHSLHGYFLRRGDSAQPVVYRVDRDRDGRSYSARRVVALQGGEVLFSMAASFRLGTDGAELDGEPPAPMPPPEECRAIPSGLPLEARVDTWPNRTQFFPTRFHVRPVGKLPAGDVLVHAAALTYMSDFSAGLPRLLGGEVLGPSLDHALWFHDVPNWDGWLRVDYEPGTAGGKRGWYSGAIRDEAGRRIASLAQEMVYFDDDSVATAE</sequence>
<dbReference type="Pfam" id="PF13622">
    <property type="entry name" value="4HBT_3"/>
    <property type="match status" value="1"/>
</dbReference>
<feature type="domain" description="Acyl-CoA thioesterase-like C-terminal" evidence="4">
    <location>
        <begin position="173"/>
        <end position="270"/>
    </location>
</feature>
<evidence type="ECO:0000313" key="5">
    <source>
        <dbReference type="EMBL" id="TWH18004.1"/>
    </source>
</evidence>
<dbReference type="CDD" id="cd03444">
    <property type="entry name" value="Thioesterase_II_repeat1"/>
    <property type="match status" value="1"/>
</dbReference>
<dbReference type="GO" id="GO:0047617">
    <property type="term" value="F:fatty acyl-CoA hydrolase activity"/>
    <property type="evidence" value="ECO:0007669"/>
    <property type="project" value="InterPro"/>
</dbReference>
<dbReference type="CDD" id="cd03445">
    <property type="entry name" value="Thioesterase_II_repeat2"/>
    <property type="match status" value="1"/>
</dbReference>
<dbReference type="InterPro" id="IPR049450">
    <property type="entry name" value="ACOT8-like_C"/>
</dbReference>
<proteinExistence type="inferred from homology"/>
<comment type="similarity">
    <text evidence="1">Belongs to the C/M/P thioester hydrolase family.</text>
</comment>
<dbReference type="GO" id="GO:0006637">
    <property type="term" value="P:acyl-CoA metabolic process"/>
    <property type="evidence" value="ECO:0007669"/>
    <property type="project" value="InterPro"/>
</dbReference>
<dbReference type="InterPro" id="IPR003703">
    <property type="entry name" value="Acyl_CoA_thio"/>
</dbReference>
<evidence type="ECO:0000313" key="6">
    <source>
        <dbReference type="Proteomes" id="UP000317573"/>
    </source>
</evidence>